<comment type="caution">
    <text evidence="1">The sequence shown here is derived from an EMBL/GenBank/DDBJ whole genome shotgun (WGS) entry which is preliminary data.</text>
</comment>
<evidence type="ECO:0000313" key="2">
    <source>
        <dbReference type="Proteomes" id="UP000626370"/>
    </source>
</evidence>
<accession>A0ABQ3IGI3</accession>
<dbReference type="RefSeq" id="WP_189376365.1">
    <property type="nucleotide sequence ID" value="NZ_BNAH01000001.1"/>
</dbReference>
<keyword evidence="2" id="KW-1185">Reference proteome</keyword>
<name>A0ABQ3IGI3_9GAMM</name>
<gene>
    <name evidence="1" type="ORF">GCM10011501_03620</name>
</gene>
<organism evidence="1 2">
    <name type="scientific">Thalassotalea profundi</name>
    <dbReference type="NCBI Taxonomy" id="2036687"/>
    <lineage>
        <taxon>Bacteria</taxon>
        <taxon>Pseudomonadati</taxon>
        <taxon>Pseudomonadota</taxon>
        <taxon>Gammaproteobacteria</taxon>
        <taxon>Alteromonadales</taxon>
        <taxon>Colwelliaceae</taxon>
        <taxon>Thalassotalea</taxon>
    </lineage>
</organism>
<evidence type="ECO:0000313" key="1">
    <source>
        <dbReference type="EMBL" id="GHE78979.1"/>
    </source>
</evidence>
<proteinExistence type="predicted"/>
<reference evidence="2" key="1">
    <citation type="journal article" date="2019" name="Int. J. Syst. Evol. Microbiol.">
        <title>The Global Catalogue of Microorganisms (GCM) 10K type strain sequencing project: providing services to taxonomists for standard genome sequencing and annotation.</title>
        <authorList>
            <consortium name="The Broad Institute Genomics Platform"/>
            <consortium name="The Broad Institute Genome Sequencing Center for Infectious Disease"/>
            <person name="Wu L."/>
            <person name="Ma J."/>
        </authorList>
    </citation>
    <scope>NUCLEOTIDE SEQUENCE [LARGE SCALE GENOMIC DNA]</scope>
    <source>
        <strain evidence="2">CGMCC 1.15922</strain>
    </source>
</reference>
<dbReference type="EMBL" id="BNAH01000001">
    <property type="protein sequence ID" value="GHE78979.1"/>
    <property type="molecule type" value="Genomic_DNA"/>
</dbReference>
<dbReference type="Proteomes" id="UP000626370">
    <property type="component" value="Unassembled WGS sequence"/>
</dbReference>
<protein>
    <submittedName>
        <fullName evidence="1">Uncharacterized protein</fullName>
    </submittedName>
</protein>
<sequence length="161" mass="18288">MMINNNYALAVEQARANNAAFVNFDRNTSVTQTSTVAQDTVTLSTKAQALMEGKIVEEIAPIYVKPETARELLAQNQTTDSETNVTENEMRFSEIMQTILDKRTGVDRKKLDEIEAMMKEISNNKNMSPEEKQQALEKLIEMREKVIEESIENQKIAKETV</sequence>